<organism evidence="2 3">
    <name type="scientific">Candidatus Kerfeldbacteria bacterium CG_4_10_14_0_8_um_filter_42_10</name>
    <dbReference type="NCBI Taxonomy" id="2014248"/>
    <lineage>
        <taxon>Bacteria</taxon>
        <taxon>Candidatus Kerfeldiibacteriota</taxon>
    </lineage>
</organism>
<dbReference type="InterPro" id="IPR019480">
    <property type="entry name" value="Dihydroorotate_DH_Fe-S-bd"/>
</dbReference>
<dbReference type="SUPFAM" id="SSF63380">
    <property type="entry name" value="Riboflavin synthase domain-like"/>
    <property type="match status" value="1"/>
</dbReference>
<dbReference type="InterPro" id="IPR001433">
    <property type="entry name" value="OxRdtase_FAD/NAD-bd"/>
</dbReference>
<dbReference type="SUPFAM" id="SSF52343">
    <property type="entry name" value="Ferredoxin reductase-like, C-terminal NADP-linked domain"/>
    <property type="match status" value="1"/>
</dbReference>
<dbReference type="EMBL" id="PFMD01000001">
    <property type="protein sequence ID" value="PIY97346.1"/>
    <property type="molecule type" value="Genomic_DNA"/>
</dbReference>
<evidence type="ECO:0000313" key="2">
    <source>
        <dbReference type="EMBL" id="PIY97346.1"/>
    </source>
</evidence>
<dbReference type="AlphaFoldDB" id="A0A2M7RLU6"/>
<dbReference type="InterPro" id="IPR017927">
    <property type="entry name" value="FAD-bd_FR_type"/>
</dbReference>
<comment type="caution">
    <text evidence="2">The sequence shown here is derived from an EMBL/GenBank/DDBJ whole genome shotgun (WGS) entry which is preliminary data.</text>
</comment>
<reference evidence="2 3" key="1">
    <citation type="submission" date="2017-09" db="EMBL/GenBank/DDBJ databases">
        <title>Depth-based differentiation of microbial function through sediment-hosted aquifers and enrichment of novel symbionts in the deep terrestrial subsurface.</title>
        <authorList>
            <person name="Probst A.J."/>
            <person name="Ladd B."/>
            <person name="Jarett J.K."/>
            <person name="Geller-Mcgrath D.E."/>
            <person name="Sieber C.M."/>
            <person name="Emerson J.B."/>
            <person name="Anantharaman K."/>
            <person name="Thomas B.C."/>
            <person name="Malmstrom R."/>
            <person name="Stieglmeier M."/>
            <person name="Klingl A."/>
            <person name="Woyke T."/>
            <person name="Ryan C.M."/>
            <person name="Banfield J.F."/>
        </authorList>
    </citation>
    <scope>NUCLEOTIDE SEQUENCE [LARGE SCALE GENOMIC DNA]</scope>
    <source>
        <strain evidence="2">CG_4_10_14_0_8_um_filter_42_10</strain>
    </source>
</reference>
<dbReference type="InterPro" id="IPR050353">
    <property type="entry name" value="PyrK_electron_transfer"/>
</dbReference>
<accession>A0A2M7RLU6</accession>
<dbReference type="Gene3D" id="2.40.30.10">
    <property type="entry name" value="Translation factors"/>
    <property type="match status" value="1"/>
</dbReference>
<dbReference type="Pfam" id="PF10418">
    <property type="entry name" value="DHODB_Fe-S_bind"/>
    <property type="match status" value="1"/>
</dbReference>
<sequence length="310" mass="34831">MLYCFIVKLLKSNRETIKQYNNKTIIGKVIKIMKSSINMNDWINKLDKSVMLKIVDRVKETSNVDTFYFDYRLNSRPGQFVMLWLPEINEKPFSIAYDTGEGFGLSIAKVGAFTEELFQKKKGERVGIRGPYGRPFWKEKDAKNVVMVGGGYGVAPLATLAEELAKEGVKVHFISGARSQDLLLFNERLKKLKVELYTTTNDGSYGTKGVVTDPLREILRQEKIDLVYCCGKEQMEKAVFDLCEEAKVNAQVSVERYMKCGIGVCGACSVDGTGAPTCQKGPVIESATLRKITEFGKYHRGGSGKKEYFK</sequence>
<dbReference type="Gene3D" id="3.40.50.80">
    <property type="entry name" value="Nucleotide-binding domain of ferredoxin-NADP reductase (FNR) module"/>
    <property type="match status" value="1"/>
</dbReference>
<dbReference type="PANTHER" id="PTHR43513">
    <property type="entry name" value="DIHYDROOROTATE DEHYDROGENASE B (NAD(+)), ELECTRON TRANSFER SUBUNIT"/>
    <property type="match status" value="1"/>
</dbReference>
<dbReference type="Proteomes" id="UP000230779">
    <property type="component" value="Unassembled WGS sequence"/>
</dbReference>
<dbReference type="NCBIfam" id="NF000796">
    <property type="entry name" value="PRK00054.1-1"/>
    <property type="match status" value="1"/>
</dbReference>
<proteinExistence type="predicted"/>
<gene>
    <name evidence="2" type="ORF">COY66_00010</name>
</gene>
<evidence type="ECO:0000313" key="3">
    <source>
        <dbReference type="Proteomes" id="UP000230779"/>
    </source>
</evidence>
<dbReference type="InterPro" id="IPR039261">
    <property type="entry name" value="FNR_nucleotide-bd"/>
</dbReference>
<dbReference type="GO" id="GO:0016491">
    <property type="term" value="F:oxidoreductase activity"/>
    <property type="evidence" value="ECO:0007669"/>
    <property type="project" value="InterPro"/>
</dbReference>
<evidence type="ECO:0000259" key="1">
    <source>
        <dbReference type="PROSITE" id="PS51384"/>
    </source>
</evidence>
<dbReference type="InterPro" id="IPR017938">
    <property type="entry name" value="Riboflavin_synthase-like_b-brl"/>
</dbReference>
<feature type="domain" description="FAD-binding FR-type" evidence="1">
    <location>
        <begin position="47"/>
        <end position="138"/>
    </location>
</feature>
<dbReference type="PANTHER" id="PTHR43513:SF3">
    <property type="entry name" value="DIHYDROOROTATE DEHYDROGENASE B (NAD(+)), ELECTRON TRANSFER SUBUNIT-RELATED"/>
    <property type="match status" value="1"/>
</dbReference>
<dbReference type="PROSITE" id="PS51384">
    <property type="entry name" value="FAD_FR"/>
    <property type="match status" value="1"/>
</dbReference>
<dbReference type="PRINTS" id="PR00410">
    <property type="entry name" value="PHEHYDRXLASE"/>
</dbReference>
<dbReference type="Pfam" id="PF00175">
    <property type="entry name" value="NAD_binding_1"/>
    <property type="match status" value="1"/>
</dbReference>
<name>A0A2M7RLU6_9BACT</name>
<protein>
    <submittedName>
        <fullName evidence="2">Dihydroorotate dehydrogenase electron transfer subunit</fullName>
    </submittedName>
</protein>